<evidence type="ECO:0000256" key="2">
    <source>
        <dbReference type="ARBA" id="ARBA00023033"/>
    </source>
</evidence>
<keyword evidence="2" id="KW-0560">Oxidoreductase</keyword>
<gene>
    <name evidence="3" type="ORF">HPB48_026087</name>
</gene>
<evidence type="ECO:0000313" key="4">
    <source>
        <dbReference type="Proteomes" id="UP000821853"/>
    </source>
</evidence>
<sequence>MNAAIAFPWLRRAGKWLWAYCAYVRCFTNVTDHVHKVIQVRHVQEQGVKSNEVHCEDMLQIILDAQKKSRSISSDSDGTHPTITDQHIPSNCFVALGGGFETTALTLMLLLDELARNPQEQE</sequence>
<name>A0A9J6HBI3_HAELO</name>
<keyword evidence="4" id="KW-1185">Reference proteome</keyword>
<dbReference type="GO" id="GO:0004497">
    <property type="term" value="F:monooxygenase activity"/>
    <property type="evidence" value="ECO:0007669"/>
    <property type="project" value="UniProtKB-KW"/>
</dbReference>
<accession>A0A9J6HBI3</accession>
<protein>
    <recommendedName>
        <fullName evidence="5">Cytochrome P450</fullName>
    </recommendedName>
</protein>
<dbReference type="EMBL" id="JABSTR010001583">
    <property type="protein sequence ID" value="KAH9384101.1"/>
    <property type="molecule type" value="Genomic_DNA"/>
</dbReference>
<dbReference type="AlphaFoldDB" id="A0A9J6HBI3"/>
<dbReference type="GO" id="GO:0016705">
    <property type="term" value="F:oxidoreductase activity, acting on paired donors, with incorporation or reduction of molecular oxygen"/>
    <property type="evidence" value="ECO:0007669"/>
    <property type="project" value="InterPro"/>
</dbReference>
<dbReference type="VEuPathDB" id="VectorBase:HLOH_041115"/>
<dbReference type="InterPro" id="IPR001128">
    <property type="entry name" value="Cyt_P450"/>
</dbReference>
<comment type="caution">
    <text evidence="3">The sequence shown here is derived from an EMBL/GenBank/DDBJ whole genome shotgun (WGS) entry which is preliminary data.</text>
</comment>
<evidence type="ECO:0000313" key="3">
    <source>
        <dbReference type="EMBL" id="KAH9384101.1"/>
    </source>
</evidence>
<keyword evidence="2" id="KW-0503">Monooxygenase</keyword>
<organism evidence="3 4">
    <name type="scientific">Haemaphysalis longicornis</name>
    <name type="common">Bush tick</name>
    <dbReference type="NCBI Taxonomy" id="44386"/>
    <lineage>
        <taxon>Eukaryota</taxon>
        <taxon>Metazoa</taxon>
        <taxon>Ecdysozoa</taxon>
        <taxon>Arthropoda</taxon>
        <taxon>Chelicerata</taxon>
        <taxon>Arachnida</taxon>
        <taxon>Acari</taxon>
        <taxon>Parasitiformes</taxon>
        <taxon>Ixodida</taxon>
        <taxon>Ixodoidea</taxon>
        <taxon>Ixodidae</taxon>
        <taxon>Haemaphysalinae</taxon>
        <taxon>Haemaphysalis</taxon>
    </lineage>
</organism>
<dbReference type="InterPro" id="IPR036396">
    <property type="entry name" value="Cyt_P450_sf"/>
</dbReference>
<comment type="similarity">
    <text evidence="1">Belongs to the cytochrome P450 family.</text>
</comment>
<dbReference type="Gene3D" id="1.10.630.10">
    <property type="entry name" value="Cytochrome P450"/>
    <property type="match status" value="1"/>
</dbReference>
<proteinExistence type="inferred from homology"/>
<dbReference type="SUPFAM" id="SSF48264">
    <property type="entry name" value="Cytochrome P450"/>
    <property type="match status" value="1"/>
</dbReference>
<dbReference type="GO" id="GO:0020037">
    <property type="term" value="F:heme binding"/>
    <property type="evidence" value="ECO:0007669"/>
    <property type="project" value="InterPro"/>
</dbReference>
<dbReference type="GO" id="GO:0005506">
    <property type="term" value="F:iron ion binding"/>
    <property type="evidence" value="ECO:0007669"/>
    <property type="project" value="InterPro"/>
</dbReference>
<evidence type="ECO:0008006" key="5">
    <source>
        <dbReference type="Google" id="ProtNLM"/>
    </source>
</evidence>
<dbReference type="Proteomes" id="UP000821853">
    <property type="component" value="Unassembled WGS sequence"/>
</dbReference>
<evidence type="ECO:0000256" key="1">
    <source>
        <dbReference type="ARBA" id="ARBA00010617"/>
    </source>
</evidence>
<dbReference type="Pfam" id="PF00067">
    <property type="entry name" value="p450"/>
    <property type="match status" value="1"/>
</dbReference>
<reference evidence="3 4" key="1">
    <citation type="journal article" date="2020" name="Cell">
        <title>Large-Scale Comparative Analyses of Tick Genomes Elucidate Their Genetic Diversity and Vector Capacities.</title>
        <authorList>
            <consortium name="Tick Genome and Microbiome Consortium (TIGMIC)"/>
            <person name="Jia N."/>
            <person name="Wang J."/>
            <person name="Shi W."/>
            <person name="Du L."/>
            <person name="Sun Y."/>
            <person name="Zhan W."/>
            <person name="Jiang J.F."/>
            <person name="Wang Q."/>
            <person name="Zhang B."/>
            <person name="Ji P."/>
            <person name="Bell-Sakyi L."/>
            <person name="Cui X.M."/>
            <person name="Yuan T.T."/>
            <person name="Jiang B.G."/>
            <person name="Yang W.F."/>
            <person name="Lam T.T."/>
            <person name="Chang Q.C."/>
            <person name="Ding S.J."/>
            <person name="Wang X.J."/>
            <person name="Zhu J.G."/>
            <person name="Ruan X.D."/>
            <person name="Zhao L."/>
            <person name="Wei J.T."/>
            <person name="Ye R.Z."/>
            <person name="Que T.C."/>
            <person name="Du C.H."/>
            <person name="Zhou Y.H."/>
            <person name="Cheng J.X."/>
            <person name="Dai P.F."/>
            <person name="Guo W.B."/>
            <person name="Han X.H."/>
            <person name="Huang E.J."/>
            <person name="Li L.F."/>
            <person name="Wei W."/>
            <person name="Gao Y.C."/>
            <person name="Liu J.Z."/>
            <person name="Shao H.Z."/>
            <person name="Wang X."/>
            <person name="Wang C.C."/>
            <person name="Yang T.C."/>
            <person name="Huo Q.B."/>
            <person name="Li W."/>
            <person name="Chen H.Y."/>
            <person name="Chen S.E."/>
            <person name="Zhou L.G."/>
            <person name="Ni X.B."/>
            <person name="Tian J.H."/>
            <person name="Sheng Y."/>
            <person name="Liu T."/>
            <person name="Pan Y.S."/>
            <person name="Xia L.Y."/>
            <person name="Li J."/>
            <person name="Zhao F."/>
            <person name="Cao W.C."/>
        </authorList>
    </citation>
    <scope>NUCLEOTIDE SEQUENCE [LARGE SCALE GENOMIC DNA]</scope>
    <source>
        <strain evidence="3">HaeL-2018</strain>
    </source>
</reference>